<dbReference type="AlphaFoldDB" id="A0A0N4ZJ81"/>
<evidence type="ECO:0000313" key="2">
    <source>
        <dbReference type="Proteomes" id="UP000038045"/>
    </source>
</evidence>
<protein>
    <submittedName>
        <fullName evidence="3">TPR_REGION domain-containing protein</fullName>
    </submittedName>
</protein>
<name>A0A0N4ZJ81_PARTI</name>
<sequence>MAGVKGVESMEDKIKHLHKVTRITSNDPFSWHAIGTTLYNNKSYNESLNYFMKANEIKENFSAANLYYIGDCLRRIGRVNESIKYLEKALSIKAYNKVDKKVIKIYKFFF</sequence>
<dbReference type="SUPFAM" id="SSF48452">
    <property type="entry name" value="TPR-like"/>
    <property type="match status" value="1"/>
</dbReference>
<dbReference type="Proteomes" id="UP000038045">
    <property type="component" value="Unplaced"/>
</dbReference>
<dbReference type="PROSITE" id="PS50005">
    <property type="entry name" value="TPR"/>
    <property type="match status" value="1"/>
</dbReference>
<dbReference type="Pfam" id="PF13181">
    <property type="entry name" value="TPR_8"/>
    <property type="match status" value="2"/>
</dbReference>
<evidence type="ECO:0000313" key="3">
    <source>
        <dbReference type="WBParaSite" id="PTRK_0000798650.1"/>
    </source>
</evidence>
<dbReference type="WBParaSite" id="PTRK_0000798650.1">
    <property type="protein sequence ID" value="PTRK_0000798650.1"/>
    <property type="gene ID" value="PTRK_0000798650"/>
</dbReference>
<evidence type="ECO:0000256" key="1">
    <source>
        <dbReference type="PROSITE-ProRule" id="PRU00339"/>
    </source>
</evidence>
<feature type="repeat" description="TPR" evidence="1">
    <location>
        <begin position="63"/>
        <end position="96"/>
    </location>
</feature>
<proteinExistence type="predicted"/>
<keyword evidence="1" id="KW-0802">TPR repeat</keyword>
<dbReference type="Gene3D" id="1.25.40.10">
    <property type="entry name" value="Tetratricopeptide repeat domain"/>
    <property type="match status" value="1"/>
</dbReference>
<reference evidence="3" key="1">
    <citation type="submission" date="2017-02" db="UniProtKB">
        <authorList>
            <consortium name="WormBaseParasite"/>
        </authorList>
    </citation>
    <scope>IDENTIFICATION</scope>
</reference>
<accession>A0A0N4ZJ81</accession>
<dbReference type="InterPro" id="IPR011990">
    <property type="entry name" value="TPR-like_helical_dom_sf"/>
</dbReference>
<dbReference type="SMART" id="SM00028">
    <property type="entry name" value="TPR"/>
    <property type="match status" value="2"/>
</dbReference>
<dbReference type="InterPro" id="IPR019734">
    <property type="entry name" value="TPR_rpt"/>
</dbReference>
<organism evidence="2 3">
    <name type="scientific">Parastrongyloides trichosuri</name>
    <name type="common">Possum-specific nematode worm</name>
    <dbReference type="NCBI Taxonomy" id="131310"/>
    <lineage>
        <taxon>Eukaryota</taxon>
        <taxon>Metazoa</taxon>
        <taxon>Ecdysozoa</taxon>
        <taxon>Nematoda</taxon>
        <taxon>Chromadorea</taxon>
        <taxon>Rhabditida</taxon>
        <taxon>Tylenchina</taxon>
        <taxon>Panagrolaimomorpha</taxon>
        <taxon>Strongyloidoidea</taxon>
        <taxon>Strongyloididae</taxon>
        <taxon>Parastrongyloides</taxon>
    </lineage>
</organism>
<keyword evidence="2" id="KW-1185">Reference proteome</keyword>